<dbReference type="EMBL" id="KZ309069">
    <property type="protein sequence ID" value="KAG8236734.1"/>
    <property type="molecule type" value="Genomic_DNA"/>
</dbReference>
<reference evidence="2" key="2">
    <citation type="submission" date="2017-10" db="EMBL/GenBank/DDBJ databases">
        <title>Ladona fulva Genome sequencing and assembly.</title>
        <authorList>
            <person name="Murali S."/>
            <person name="Richards S."/>
            <person name="Bandaranaike D."/>
            <person name="Bellair M."/>
            <person name="Blankenburg K."/>
            <person name="Chao H."/>
            <person name="Dinh H."/>
            <person name="Doddapaneni H."/>
            <person name="Dugan-Rocha S."/>
            <person name="Elkadiri S."/>
            <person name="Gnanaolivu R."/>
            <person name="Hernandez B."/>
            <person name="Skinner E."/>
            <person name="Javaid M."/>
            <person name="Lee S."/>
            <person name="Li M."/>
            <person name="Ming W."/>
            <person name="Munidasa M."/>
            <person name="Muniz J."/>
            <person name="Nguyen L."/>
            <person name="Hughes D."/>
            <person name="Osuji N."/>
            <person name="Pu L.-L."/>
            <person name="Puazo M."/>
            <person name="Qu C."/>
            <person name="Quiroz J."/>
            <person name="Raj R."/>
            <person name="Weissenberger G."/>
            <person name="Xin Y."/>
            <person name="Zou X."/>
            <person name="Han Y."/>
            <person name="Worley K."/>
            <person name="Muzny D."/>
            <person name="Gibbs R."/>
        </authorList>
    </citation>
    <scope>NUCLEOTIDE SEQUENCE</scope>
    <source>
        <strain evidence="2">Sampled in the wild</strain>
    </source>
</reference>
<dbReference type="PANTHER" id="PTHR12811">
    <property type="entry name" value="VACUOLAR PROTEIN SORTING VPS16"/>
    <property type="match status" value="1"/>
</dbReference>
<dbReference type="Proteomes" id="UP000792457">
    <property type="component" value="Unassembled WGS sequence"/>
</dbReference>
<dbReference type="GO" id="GO:0042144">
    <property type="term" value="P:vacuole fusion, non-autophagic"/>
    <property type="evidence" value="ECO:0007669"/>
    <property type="project" value="TreeGrafter"/>
</dbReference>
<comment type="caution">
    <text evidence="2">The sequence shown here is derived from an EMBL/GenBank/DDBJ whole genome shotgun (WGS) entry which is preliminary data.</text>
</comment>
<proteinExistence type="predicted"/>
<reference evidence="2" key="1">
    <citation type="submission" date="2013-04" db="EMBL/GenBank/DDBJ databases">
        <authorList>
            <person name="Qu J."/>
            <person name="Murali S.C."/>
            <person name="Bandaranaike D."/>
            <person name="Bellair M."/>
            <person name="Blankenburg K."/>
            <person name="Chao H."/>
            <person name="Dinh H."/>
            <person name="Doddapaneni H."/>
            <person name="Downs B."/>
            <person name="Dugan-Rocha S."/>
            <person name="Elkadiri S."/>
            <person name="Gnanaolivu R.D."/>
            <person name="Hernandez B."/>
            <person name="Javaid M."/>
            <person name="Jayaseelan J.C."/>
            <person name="Lee S."/>
            <person name="Li M."/>
            <person name="Ming W."/>
            <person name="Munidasa M."/>
            <person name="Muniz J."/>
            <person name="Nguyen L."/>
            <person name="Ongeri F."/>
            <person name="Osuji N."/>
            <person name="Pu L.-L."/>
            <person name="Puazo M."/>
            <person name="Qu C."/>
            <person name="Quiroz J."/>
            <person name="Raj R."/>
            <person name="Weissenberger G."/>
            <person name="Xin Y."/>
            <person name="Zou X."/>
            <person name="Han Y."/>
            <person name="Richards S."/>
            <person name="Worley K."/>
            <person name="Muzny D."/>
            <person name="Gibbs R."/>
        </authorList>
    </citation>
    <scope>NUCLEOTIDE SEQUENCE</scope>
    <source>
        <strain evidence="2">Sampled in the wild</strain>
    </source>
</reference>
<dbReference type="OrthoDB" id="7258414at2759"/>
<evidence type="ECO:0000313" key="2">
    <source>
        <dbReference type="EMBL" id="KAG8236734.1"/>
    </source>
</evidence>
<keyword evidence="3" id="KW-1185">Reference proteome</keyword>
<sequence length="254" mass="28477">MTAAENWSGGHLMQMGWSSGEELLCIQDDGQVLIYDIFGKHQHTFGIGQYEIYNMGWEREVSLESMVVAAAHFGGPIAVTRDRQQFVKVQGLGKPKISIYSASGQIFSSFVEAKEFKVIDAKIFNSDQVTGIAVMTSMYRIYLVNNVKEPRVRHLAEVPSLNKLPNCWTVVSEDRQTKVLLAEGKQVHSLMSGQRSLQVATDFDGKIVDIAVSFNNRHVALLSENGTLWVGSADIRNKYVEIFKNFPVQLKQFV</sequence>
<dbReference type="PANTHER" id="PTHR12811:SF0">
    <property type="entry name" value="VACUOLAR PROTEIN SORTING-ASSOCIATED PROTEIN 16 HOMOLOG"/>
    <property type="match status" value="1"/>
</dbReference>
<dbReference type="SUPFAM" id="SSF101898">
    <property type="entry name" value="NHL repeat"/>
    <property type="match status" value="1"/>
</dbReference>
<dbReference type="InterPro" id="IPR006926">
    <property type="entry name" value="Vps16_N"/>
</dbReference>
<protein>
    <recommendedName>
        <fullName evidence="1">Vps16 N-terminal domain-containing protein</fullName>
    </recommendedName>
</protein>
<dbReference type="GO" id="GO:0005765">
    <property type="term" value="C:lysosomal membrane"/>
    <property type="evidence" value="ECO:0007669"/>
    <property type="project" value="TreeGrafter"/>
</dbReference>
<feature type="domain" description="Vps16 N-terminal" evidence="1">
    <location>
        <begin position="107"/>
        <end position="242"/>
    </location>
</feature>
<evidence type="ECO:0000313" key="3">
    <source>
        <dbReference type="Proteomes" id="UP000792457"/>
    </source>
</evidence>
<name>A0A8K0PAP2_LADFU</name>
<dbReference type="GO" id="GO:0016197">
    <property type="term" value="P:endosomal transport"/>
    <property type="evidence" value="ECO:0007669"/>
    <property type="project" value="TreeGrafter"/>
</dbReference>
<feature type="domain" description="Vps16 N-terminal" evidence="1">
    <location>
        <begin position="6"/>
        <end position="48"/>
    </location>
</feature>
<dbReference type="InterPro" id="IPR016534">
    <property type="entry name" value="VPS16"/>
</dbReference>
<dbReference type="AlphaFoldDB" id="A0A8K0PAP2"/>
<accession>A0A8K0PAP2</accession>
<feature type="non-terminal residue" evidence="2">
    <location>
        <position position="1"/>
    </location>
</feature>
<dbReference type="GO" id="GO:0005768">
    <property type="term" value="C:endosome"/>
    <property type="evidence" value="ECO:0007669"/>
    <property type="project" value="TreeGrafter"/>
</dbReference>
<dbReference type="GO" id="GO:0006886">
    <property type="term" value="P:intracellular protein transport"/>
    <property type="evidence" value="ECO:0007669"/>
    <property type="project" value="InterPro"/>
</dbReference>
<dbReference type="GO" id="GO:0003779">
    <property type="term" value="F:actin binding"/>
    <property type="evidence" value="ECO:0007669"/>
    <property type="project" value="TreeGrafter"/>
</dbReference>
<gene>
    <name evidence="2" type="ORF">J437_LFUL014231</name>
</gene>
<organism evidence="2 3">
    <name type="scientific">Ladona fulva</name>
    <name type="common">Scarce chaser dragonfly</name>
    <name type="synonym">Libellula fulva</name>
    <dbReference type="NCBI Taxonomy" id="123851"/>
    <lineage>
        <taxon>Eukaryota</taxon>
        <taxon>Metazoa</taxon>
        <taxon>Ecdysozoa</taxon>
        <taxon>Arthropoda</taxon>
        <taxon>Hexapoda</taxon>
        <taxon>Insecta</taxon>
        <taxon>Pterygota</taxon>
        <taxon>Palaeoptera</taxon>
        <taxon>Odonata</taxon>
        <taxon>Epiprocta</taxon>
        <taxon>Anisoptera</taxon>
        <taxon>Libelluloidea</taxon>
        <taxon>Libellulidae</taxon>
        <taxon>Ladona</taxon>
    </lineage>
</organism>
<dbReference type="Pfam" id="PF04841">
    <property type="entry name" value="Vps16_N"/>
    <property type="match status" value="2"/>
</dbReference>
<evidence type="ECO:0000259" key="1">
    <source>
        <dbReference type="Pfam" id="PF04841"/>
    </source>
</evidence>
<dbReference type="GO" id="GO:0030897">
    <property type="term" value="C:HOPS complex"/>
    <property type="evidence" value="ECO:0007669"/>
    <property type="project" value="TreeGrafter"/>
</dbReference>